<protein>
    <submittedName>
        <fullName evidence="2">Uncharacterized protein</fullName>
    </submittedName>
</protein>
<dbReference type="EMBL" id="MTKT01001090">
    <property type="protein sequence ID" value="OWM86233.1"/>
    <property type="molecule type" value="Genomic_DNA"/>
</dbReference>
<reference evidence="3" key="1">
    <citation type="journal article" date="2017" name="Plant J.">
        <title>The pomegranate (Punica granatum L.) genome and the genomics of punicalagin biosynthesis.</title>
        <authorList>
            <person name="Qin G."/>
            <person name="Xu C."/>
            <person name="Ming R."/>
            <person name="Tang H."/>
            <person name="Guyot R."/>
            <person name="Kramer E.M."/>
            <person name="Hu Y."/>
            <person name="Yi X."/>
            <person name="Qi Y."/>
            <person name="Xu X."/>
            <person name="Gao Z."/>
            <person name="Pan H."/>
            <person name="Jian J."/>
            <person name="Tian Y."/>
            <person name="Yue Z."/>
            <person name="Xu Y."/>
        </authorList>
    </citation>
    <scope>NUCLEOTIDE SEQUENCE [LARGE SCALE GENOMIC DNA]</scope>
    <source>
        <strain evidence="3">cv. Dabenzi</strain>
    </source>
</reference>
<feature type="region of interest" description="Disordered" evidence="1">
    <location>
        <begin position="22"/>
        <end position="77"/>
    </location>
</feature>
<feature type="region of interest" description="Disordered" evidence="1">
    <location>
        <begin position="94"/>
        <end position="149"/>
    </location>
</feature>
<gene>
    <name evidence="2" type="ORF">CDL15_Pgr011057</name>
</gene>
<feature type="compositionally biased region" description="Basic and acidic residues" evidence="1">
    <location>
        <begin position="54"/>
        <end position="77"/>
    </location>
</feature>
<organism evidence="2 3">
    <name type="scientific">Punica granatum</name>
    <name type="common">Pomegranate</name>
    <dbReference type="NCBI Taxonomy" id="22663"/>
    <lineage>
        <taxon>Eukaryota</taxon>
        <taxon>Viridiplantae</taxon>
        <taxon>Streptophyta</taxon>
        <taxon>Embryophyta</taxon>
        <taxon>Tracheophyta</taxon>
        <taxon>Spermatophyta</taxon>
        <taxon>Magnoliopsida</taxon>
        <taxon>eudicotyledons</taxon>
        <taxon>Gunneridae</taxon>
        <taxon>Pentapetalae</taxon>
        <taxon>rosids</taxon>
        <taxon>malvids</taxon>
        <taxon>Myrtales</taxon>
        <taxon>Lythraceae</taxon>
        <taxon>Punica</taxon>
    </lineage>
</organism>
<sequence>MRSGWLGRRDAIARDSWRVPWARGRRSSESRVVRSPSRGSGASWKGAEGSAGRSELKAKLGGRRDERSGAEEPRPFELRGVLFASEGELTKKELVASSVPNRGGVCRRRNTADREVTGEAGLGQRSGAARSNAAEREVTDRSRLGGLTG</sequence>
<evidence type="ECO:0000256" key="1">
    <source>
        <dbReference type="SAM" id="MobiDB-lite"/>
    </source>
</evidence>
<dbReference type="Proteomes" id="UP000197138">
    <property type="component" value="Unassembled WGS sequence"/>
</dbReference>
<accession>A0A218XMQ9</accession>
<dbReference type="AlphaFoldDB" id="A0A218XMQ9"/>
<proteinExistence type="predicted"/>
<feature type="compositionally biased region" description="Basic and acidic residues" evidence="1">
    <location>
        <begin position="133"/>
        <end position="143"/>
    </location>
</feature>
<name>A0A218XMQ9_PUNGR</name>
<evidence type="ECO:0000313" key="3">
    <source>
        <dbReference type="Proteomes" id="UP000197138"/>
    </source>
</evidence>
<comment type="caution">
    <text evidence="2">The sequence shown here is derived from an EMBL/GenBank/DDBJ whole genome shotgun (WGS) entry which is preliminary data.</text>
</comment>
<evidence type="ECO:0000313" key="2">
    <source>
        <dbReference type="EMBL" id="OWM86233.1"/>
    </source>
</evidence>